<evidence type="ECO:0000313" key="3">
    <source>
        <dbReference type="Proteomes" id="UP000187203"/>
    </source>
</evidence>
<sequence>MINRERRVEQNPKVLGLSDSGITGDRTSKVRVDNKASKVQSFLFIEGRGKLGVKNRANEAMEGAGSWGCREDNAKATRKKVHVEEEEEVRKRRGLWKKKAN</sequence>
<dbReference type="Proteomes" id="UP000187203">
    <property type="component" value="Unassembled WGS sequence"/>
</dbReference>
<organism evidence="2 3">
    <name type="scientific">Corchorus olitorius</name>
    <dbReference type="NCBI Taxonomy" id="93759"/>
    <lineage>
        <taxon>Eukaryota</taxon>
        <taxon>Viridiplantae</taxon>
        <taxon>Streptophyta</taxon>
        <taxon>Embryophyta</taxon>
        <taxon>Tracheophyta</taxon>
        <taxon>Spermatophyta</taxon>
        <taxon>Magnoliopsida</taxon>
        <taxon>eudicotyledons</taxon>
        <taxon>Gunneridae</taxon>
        <taxon>Pentapetalae</taxon>
        <taxon>rosids</taxon>
        <taxon>malvids</taxon>
        <taxon>Malvales</taxon>
        <taxon>Malvaceae</taxon>
        <taxon>Grewioideae</taxon>
        <taxon>Apeibeae</taxon>
        <taxon>Corchorus</taxon>
    </lineage>
</organism>
<evidence type="ECO:0000313" key="2">
    <source>
        <dbReference type="EMBL" id="OMO52122.1"/>
    </source>
</evidence>
<feature type="region of interest" description="Disordered" evidence="1">
    <location>
        <begin position="1"/>
        <end position="26"/>
    </location>
</feature>
<proteinExistence type="predicted"/>
<dbReference type="EMBL" id="AWUE01023918">
    <property type="protein sequence ID" value="OMO52122.1"/>
    <property type="molecule type" value="Genomic_DNA"/>
</dbReference>
<keyword evidence="3" id="KW-1185">Reference proteome</keyword>
<evidence type="ECO:0000256" key="1">
    <source>
        <dbReference type="SAM" id="MobiDB-lite"/>
    </source>
</evidence>
<accession>A0A1R3G206</accession>
<dbReference type="AlphaFoldDB" id="A0A1R3G206"/>
<comment type="caution">
    <text evidence="2">The sequence shown here is derived from an EMBL/GenBank/DDBJ whole genome shotgun (WGS) entry which is preliminary data.</text>
</comment>
<reference evidence="3" key="1">
    <citation type="submission" date="2013-09" db="EMBL/GenBank/DDBJ databases">
        <title>Corchorus olitorius genome sequencing.</title>
        <authorList>
            <person name="Alam M."/>
            <person name="Haque M.S."/>
            <person name="Islam M.S."/>
            <person name="Emdad E.M."/>
            <person name="Islam M.M."/>
            <person name="Ahmed B."/>
            <person name="Halim A."/>
            <person name="Hossen Q.M.M."/>
            <person name="Hossain M.Z."/>
            <person name="Ahmed R."/>
            <person name="Khan M.M."/>
            <person name="Islam R."/>
            <person name="Rashid M.M."/>
            <person name="Khan S.A."/>
            <person name="Rahman M.S."/>
            <person name="Alam M."/>
            <person name="Yahiya A.S."/>
            <person name="Khan M.S."/>
            <person name="Azam M.S."/>
            <person name="Haque T."/>
            <person name="Lashkar M.Z.H."/>
            <person name="Akhand A.I."/>
            <person name="Morshed G."/>
            <person name="Roy S."/>
            <person name="Uddin K.S."/>
            <person name="Rabeya T."/>
            <person name="Hossain A.S."/>
            <person name="Chowdhury A."/>
            <person name="Snigdha A.R."/>
            <person name="Mortoza M.S."/>
            <person name="Matin S.A."/>
            <person name="Hoque S.M.E."/>
            <person name="Islam M.K."/>
            <person name="Roy D.K."/>
            <person name="Haider R."/>
            <person name="Moosa M.M."/>
            <person name="Elias S.M."/>
            <person name="Hasan A.M."/>
            <person name="Jahan S."/>
            <person name="Shafiuddin M."/>
            <person name="Mahmood N."/>
            <person name="Shommy N.S."/>
        </authorList>
    </citation>
    <scope>NUCLEOTIDE SEQUENCE [LARGE SCALE GENOMIC DNA]</scope>
    <source>
        <strain evidence="3">cv. O-4</strain>
    </source>
</reference>
<protein>
    <submittedName>
        <fullName evidence="2">Uncharacterized protein</fullName>
    </submittedName>
</protein>
<feature type="compositionally biased region" description="Basic and acidic residues" evidence="1">
    <location>
        <begin position="1"/>
        <end position="10"/>
    </location>
</feature>
<gene>
    <name evidence="2" type="ORF">COLO4_37404</name>
</gene>
<name>A0A1R3G206_9ROSI</name>